<proteinExistence type="predicted"/>
<feature type="region of interest" description="Disordered" evidence="1">
    <location>
        <begin position="1"/>
        <end position="21"/>
    </location>
</feature>
<dbReference type="EMBL" id="JBHULK010000007">
    <property type="protein sequence ID" value="MFD2536220.1"/>
    <property type="molecule type" value="Genomic_DNA"/>
</dbReference>
<dbReference type="PANTHER" id="PTHR30437:SF4">
    <property type="entry name" value="TRANSCRIPTION ELONGATION FACTOR GREA"/>
    <property type="match status" value="1"/>
</dbReference>
<feature type="domain" description="Transcription elongation factor GreA/GreB C-terminal" evidence="2">
    <location>
        <begin position="90"/>
        <end position="166"/>
    </location>
</feature>
<dbReference type="SUPFAM" id="SSF54534">
    <property type="entry name" value="FKBP-like"/>
    <property type="match status" value="1"/>
</dbReference>
<name>A0ABW5JUM5_9FLAO</name>
<dbReference type="GO" id="GO:0003746">
    <property type="term" value="F:translation elongation factor activity"/>
    <property type="evidence" value="ECO:0007669"/>
    <property type="project" value="UniProtKB-KW"/>
</dbReference>
<dbReference type="InterPro" id="IPR023459">
    <property type="entry name" value="Tscrpt_elong_fac_GreA/B_fam"/>
</dbReference>
<dbReference type="RefSeq" id="WP_388020247.1">
    <property type="nucleotide sequence ID" value="NZ_JBHUDT010000007.1"/>
</dbReference>
<keyword evidence="4" id="KW-1185">Reference proteome</keyword>
<dbReference type="InterPro" id="IPR001437">
    <property type="entry name" value="Tscrpt_elong_fac_GreA/B_C"/>
</dbReference>
<dbReference type="PANTHER" id="PTHR30437">
    <property type="entry name" value="TRANSCRIPTION ELONGATION FACTOR GREA"/>
    <property type="match status" value="1"/>
</dbReference>
<dbReference type="Pfam" id="PF01272">
    <property type="entry name" value="GreA_GreB"/>
    <property type="match status" value="1"/>
</dbReference>
<keyword evidence="3" id="KW-0648">Protein biosynthesis</keyword>
<evidence type="ECO:0000313" key="3">
    <source>
        <dbReference type="EMBL" id="MFD2536220.1"/>
    </source>
</evidence>
<protein>
    <submittedName>
        <fullName evidence="3">GreA/GreB family elongation factor</fullName>
    </submittedName>
</protein>
<comment type="caution">
    <text evidence="3">The sequence shown here is derived from an EMBL/GenBank/DDBJ whole genome shotgun (WGS) entry which is preliminary data.</text>
</comment>
<gene>
    <name evidence="3" type="ORF">ACFSQS_13990</name>
</gene>
<sequence length="169" mass="18955">MSRGFVKEDDQEETPLVPPRADLPEGVINYVTQVGFDELLTEKHNLVKEIEQLKIADDKDRRIASNYLNAKLQLLSQRISIAKIIDLTLQPEDEIRFGATVTLKIGAEKKAEKYQIVGVDEADISKGKIAFVSPIAKMLTHKKVGDQVVLKLAKAERVFKVLNIAYVVK</sequence>
<keyword evidence="3" id="KW-0251">Elongation factor</keyword>
<reference evidence="4" key="1">
    <citation type="journal article" date="2019" name="Int. J. Syst. Evol. Microbiol.">
        <title>The Global Catalogue of Microorganisms (GCM) 10K type strain sequencing project: providing services to taxonomists for standard genome sequencing and annotation.</title>
        <authorList>
            <consortium name="The Broad Institute Genomics Platform"/>
            <consortium name="The Broad Institute Genome Sequencing Center for Infectious Disease"/>
            <person name="Wu L."/>
            <person name="Ma J."/>
        </authorList>
    </citation>
    <scope>NUCLEOTIDE SEQUENCE [LARGE SCALE GENOMIC DNA]</scope>
    <source>
        <strain evidence="4">KCTC 42903</strain>
    </source>
</reference>
<evidence type="ECO:0000313" key="4">
    <source>
        <dbReference type="Proteomes" id="UP001597441"/>
    </source>
</evidence>
<accession>A0ABW5JUM5</accession>
<dbReference type="Gene3D" id="3.10.50.30">
    <property type="entry name" value="Transcription elongation factor, GreA/GreB, C-terminal domain"/>
    <property type="match status" value="1"/>
</dbReference>
<evidence type="ECO:0000256" key="1">
    <source>
        <dbReference type="SAM" id="MobiDB-lite"/>
    </source>
</evidence>
<dbReference type="PIRSF" id="PIRSF006092">
    <property type="entry name" value="GreA_GreB"/>
    <property type="match status" value="1"/>
</dbReference>
<organism evidence="3 4">
    <name type="scientific">Gelatiniphilus marinus</name>
    <dbReference type="NCBI Taxonomy" id="1759464"/>
    <lineage>
        <taxon>Bacteria</taxon>
        <taxon>Pseudomonadati</taxon>
        <taxon>Bacteroidota</taxon>
        <taxon>Flavobacteriia</taxon>
        <taxon>Flavobacteriales</taxon>
        <taxon>Flavobacteriaceae</taxon>
        <taxon>Gelatiniphilus</taxon>
    </lineage>
</organism>
<evidence type="ECO:0000259" key="2">
    <source>
        <dbReference type="Pfam" id="PF01272"/>
    </source>
</evidence>
<dbReference type="InterPro" id="IPR036953">
    <property type="entry name" value="GreA/GreB_C_sf"/>
</dbReference>
<dbReference type="Proteomes" id="UP001597441">
    <property type="component" value="Unassembled WGS sequence"/>
</dbReference>